<dbReference type="Proteomes" id="UP000584374">
    <property type="component" value="Unassembled WGS sequence"/>
</dbReference>
<keyword evidence="3" id="KW-0479">Metal-binding</keyword>
<protein>
    <submittedName>
        <fullName evidence="5">Sugar lactone lactonase YvrE</fullName>
    </submittedName>
</protein>
<dbReference type="PANTHER" id="PTHR10907">
    <property type="entry name" value="REGUCALCIN"/>
    <property type="match status" value="1"/>
</dbReference>
<dbReference type="Pfam" id="PF08450">
    <property type="entry name" value="SGL"/>
    <property type="match status" value="1"/>
</dbReference>
<evidence type="ECO:0000256" key="2">
    <source>
        <dbReference type="PIRSR" id="PIRSR605511-1"/>
    </source>
</evidence>
<evidence type="ECO:0000313" key="6">
    <source>
        <dbReference type="Proteomes" id="UP000584374"/>
    </source>
</evidence>
<evidence type="ECO:0000259" key="4">
    <source>
        <dbReference type="Pfam" id="PF08450"/>
    </source>
</evidence>
<feature type="binding site" evidence="3">
    <location>
        <position position="100"/>
    </location>
    <ligand>
        <name>substrate</name>
    </ligand>
</feature>
<dbReference type="GO" id="GO:0019853">
    <property type="term" value="P:L-ascorbic acid biosynthetic process"/>
    <property type="evidence" value="ECO:0007669"/>
    <property type="project" value="TreeGrafter"/>
</dbReference>
<comment type="similarity">
    <text evidence="1">Belongs to the SMP-30/CGR1 family.</text>
</comment>
<proteinExistence type="inferred from homology"/>
<dbReference type="InterPro" id="IPR005511">
    <property type="entry name" value="SMP-30"/>
</dbReference>
<sequence>MNENWTAWPGERFALGEGLRRTGDRLIMVDILTGRLLVVPEDGEPRVLLTLAEPLGAVAPRPGGGWIAAAGTGIAILGDTGIEHWLARPEDGAATPMRMNDGVTDPYGRFWAGSMAYNNAPGAGSLYRADPDGTVTRVLGELTVPNGPAFDADGTTMYLADSARGVIHRFAVDPASGQLGGQTDFAVVEEGSPDGMTVDAEGFLWSAIWGAGQVRRYAPTGELDRVVNVPAVQPTSICVVGDRLVVTSATVGLAAPGALDGAVLSRAL</sequence>
<dbReference type="SUPFAM" id="SSF63829">
    <property type="entry name" value="Calcium-dependent phosphotriesterase"/>
    <property type="match status" value="1"/>
</dbReference>
<dbReference type="EMBL" id="JACHIW010000002">
    <property type="protein sequence ID" value="MBB5159041.1"/>
    <property type="molecule type" value="Genomic_DNA"/>
</dbReference>
<feature type="binding site" evidence="3">
    <location>
        <position position="194"/>
    </location>
    <ligand>
        <name>a divalent metal cation</name>
        <dbReference type="ChEBI" id="CHEBI:60240"/>
    </ligand>
</feature>
<feature type="binding site" evidence="3">
    <location>
        <position position="17"/>
    </location>
    <ligand>
        <name>a divalent metal cation</name>
        <dbReference type="ChEBI" id="CHEBI:60240"/>
    </ligand>
</feature>
<dbReference type="Gene3D" id="2.120.10.30">
    <property type="entry name" value="TolB, C-terminal domain"/>
    <property type="match status" value="1"/>
</dbReference>
<dbReference type="GO" id="GO:0005509">
    <property type="term" value="F:calcium ion binding"/>
    <property type="evidence" value="ECO:0007669"/>
    <property type="project" value="TreeGrafter"/>
</dbReference>
<dbReference type="AlphaFoldDB" id="A0A840QG24"/>
<dbReference type="InterPro" id="IPR011042">
    <property type="entry name" value="6-blade_b-propeller_TolB-like"/>
</dbReference>
<dbReference type="InterPro" id="IPR013658">
    <property type="entry name" value="SGL"/>
</dbReference>
<comment type="caution">
    <text evidence="5">The sequence shown here is derived from an EMBL/GenBank/DDBJ whole genome shotgun (WGS) entry which is preliminary data.</text>
</comment>
<dbReference type="PRINTS" id="PR01790">
    <property type="entry name" value="SMP30FAMILY"/>
</dbReference>
<name>A0A840QG24_9PSEU</name>
<evidence type="ECO:0000256" key="1">
    <source>
        <dbReference type="ARBA" id="ARBA00008853"/>
    </source>
</evidence>
<dbReference type="PANTHER" id="PTHR10907:SF47">
    <property type="entry name" value="REGUCALCIN"/>
    <property type="match status" value="1"/>
</dbReference>
<feature type="binding site" evidence="3">
    <location>
        <position position="146"/>
    </location>
    <ligand>
        <name>a divalent metal cation</name>
        <dbReference type="ChEBI" id="CHEBI:60240"/>
    </ligand>
</feature>
<feature type="active site" description="Proton donor/acceptor" evidence="2">
    <location>
        <position position="194"/>
    </location>
</feature>
<feature type="domain" description="SMP-30/Gluconolactonase/LRE-like region" evidence="4">
    <location>
        <begin position="15"/>
        <end position="250"/>
    </location>
</feature>
<dbReference type="RefSeq" id="WP_184731205.1">
    <property type="nucleotide sequence ID" value="NZ_JACHIW010000002.1"/>
</dbReference>
<evidence type="ECO:0000313" key="5">
    <source>
        <dbReference type="EMBL" id="MBB5159041.1"/>
    </source>
</evidence>
<reference evidence="5 6" key="1">
    <citation type="submission" date="2020-08" db="EMBL/GenBank/DDBJ databases">
        <title>Sequencing the genomes of 1000 actinobacteria strains.</title>
        <authorList>
            <person name="Klenk H.-P."/>
        </authorList>
    </citation>
    <scope>NUCLEOTIDE SEQUENCE [LARGE SCALE GENOMIC DNA]</scope>
    <source>
        <strain evidence="5 6">DSM 45584</strain>
    </source>
</reference>
<comment type="cofactor">
    <cofactor evidence="3">
        <name>Zn(2+)</name>
        <dbReference type="ChEBI" id="CHEBI:29105"/>
    </cofactor>
    <text evidence="3">Binds 1 divalent metal cation per subunit.</text>
</comment>
<accession>A0A840QG24</accession>
<organism evidence="5 6">
    <name type="scientific">Saccharopolyspora phatthalungensis</name>
    <dbReference type="NCBI Taxonomy" id="664693"/>
    <lineage>
        <taxon>Bacteria</taxon>
        <taxon>Bacillati</taxon>
        <taxon>Actinomycetota</taxon>
        <taxon>Actinomycetes</taxon>
        <taxon>Pseudonocardiales</taxon>
        <taxon>Pseudonocardiaceae</taxon>
        <taxon>Saccharopolyspora</taxon>
    </lineage>
</organism>
<gene>
    <name evidence="5" type="ORF">BJ970_006640</name>
</gene>
<keyword evidence="6" id="KW-1185">Reference proteome</keyword>
<dbReference type="GO" id="GO:0004341">
    <property type="term" value="F:gluconolactonase activity"/>
    <property type="evidence" value="ECO:0007669"/>
    <property type="project" value="TreeGrafter"/>
</dbReference>
<evidence type="ECO:0000256" key="3">
    <source>
        <dbReference type="PIRSR" id="PIRSR605511-2"/>
    </source>
</evidence>
<feature type="binding site" evidence="3">
    <location>
        <position position="98"/>
    </location>
    <ligand>
        <name>substrate</name>
    </ligand>
</feature>
<keyword evidence="3" id="KW-0862">Zinc</keyword>